<evidence type="ECO:0000256" key="5">
    <source>
        <dbReference type="ARBA" id="ARBA00023163"/>
    </source>
</evidence>
<dbReference type="SUPFAM" id="SSF54001">
    <property type="entry name" value="Cysteine proteinases"/>
    <property type="match status" value="1"/>
</dbReference>
<dbReference type="InterPro" id="IPR001138">
    <property type="entry name" value="Zn2Cys6_DnaBD"/>
</dbReference>
<reference evidence="9" key="1">
    <citation type="submission" date="2020-06" db="EMBL/GenBank/DDBJ databases">
        <authorList>
            <person name="Onetto C."/>
        </authorList>
    </citation>
    <scope>NUCLEOTIDE SEQUENCE</scope>
</reference>
<evidence type="ECO:0000256" key="3">
    <source>
        <dbReference type="ARBA" id="ARBA00023015"/>
    </source>
</evidence>
<comment type="similarity">
    <text evidence="1">Belongs to the arylamine N-acetyltransferase family.</text>
</comment>
<dbReference type="Pfam" id="PF00797">
    <property type="entry name" value="Acetyltransf_2"/>
    <property type="match status" value="1"/>
</dbReference>
<dbReference type="AlphaFoldDB" id="A0A9N8KIG6"/>
<dbReference type="SUPFAM" id="SSF57701">
    <property type="entry name" value="Zn2/Cys6 DNA-binding domain"/>
    <property type="match status" value="1"/>
</dbReference>
<feature type="domain" description="Zn(2)-C6 fungal-type" evidence="8">
    <location>
        <begin position="31"/>
        <end position="61"/>
    </location>
</feature>
<dbReference type="Pfam" id="PF00172">
    <property type="entry name" value="Zn_clus"/>
    <property type="match status" value="1"/>
</dbReference>
<dbReference type="InterPro" id="IPR007219">
    <property type="entry name" value="XnlR_reg_dom"/>
</dbReference>
<dbReference type="OrthoDB" id="10260017at2759"/>
<organism evidence="9 10">
    <name type="scientific">Aureobasidium uvarum</name>
    <dbReference type="NCBI Taxonomy" id="2773716"/>
    <lineage>
        <taxon>Eukaryota</taxon>
        <taxon>Fungi</taxon>
        <taxon>Dikarya</taxon>
        <taxon>Ascomycota</taxon>
        <taxon>Pezizomycotina</taxon>
        <taxon>Dothideomycetes</taxon>
        <taxon>Dothideomycetidae</taxon>
        <taxon>Dothideales</taxon>
        <taxon>Saccotheciaceae</taxon>
        <taxon>Aureobasidium</taxon>
    </lineage>
</organism>
<dbReference type="GO" id="GO:0000435">
    <property type="term" value="P:positive regulation of transcription from RNA polymerase II promoter by galactose"/>
    <property type="evidence" value="ECO:0007669"/>
    <property type="project" value="TreeGrafter"/>
</dbReference>
<dbReference type="Proteomes" id="UP000745764">
    <property type="component" value="Unassembled WGS sequence"/>
</dbReference>
<comment type="caution">
    <text evidence="9">The sequence shown here is derived from an EMBL/GenBank/DDBJ whole genome shotgun (WGS) entry which is preliminary data.</text>
</comment>
<evidence type="ECO:0000256" key="1">
    <source>
        <dbReference type="ARBA" id="ARBA00006547"/>
    </source>
</evidence>
<dbReference type="SMART" id="SM00066">
    <property type="entry name" value="GAL4"/>
    <property type="match status" value="1"/>
</dbReference>
<dbReference type="PANTHER" id="PTHR47424">
    <property type="entry name" value="REGULATORY PROTEIN GAL4"/>
    <property type="match status" value="1"/>
</dbReference>
<keyword evidence="10" id="KW-1185">Reference proteome</keyword>
<dbReference type="CDD" id="cd12148">
    <property type="entry name" value="fungal_TF_MHR"/>
    <property type="match status" value="1"/>
</dbReference>
<name>A0A9N8KIG6_9PEZI</name>
<dbReference type="PROSITE" id="PS00463">
    <property type="entry name" value="ZN2_CY6_FUNGAL_1"/>
    <property type="match status" value="1"/>
</dbReference>
<dbReference type="InterPro" id="IPR051127">
    <property type="entry name" value="Fungal_SecMet_Regulators"/>
</dbReference>
<dbReference type="InterPro" id="IPR036864">
    <property type="entry name" value="Zn2-C6_fun-type_DNA-bd_sf"/>
</dbReference>
<dbReference type="GO" id="GO:0005634">
    <property type="term" value="C:nucleus"/>
    <property type="evidence" value="ECO:0007669"/>
    <property type="project" value="TreeGrafter"/>
</dbReference>
<keyword evidence="3" id="KW-0805">Transcription regulation</keyword>
<evidence type="ECO:0000256" key="7">
    <source>
        <dbReference type="SAM" id="MobiDB-lite"/>
    </source>
</evidence>
<feature type="compositionally biased region" description="Polar residues" evidence="7">
    <location>
        <begin position="1"/>
        <end position="13"/>
    </location>
</feature>
<dbReference type="Gene3D" id="3.30.2140.20">
    <property type="match status" value="1"/>
</dbReference>
<dbReference type="InterPro" id="IPR038765">
    <property type="entry name" value="Papain-like_cys_pep_sf"/>
</dbReference>
<evidence type="ECO:0000313" key="10">
    <source>
        <dbReference type="Proteomes" id="UP000745764"/>
    </source>
</evidence>
<dbReference type="CDD" id="cd00067">
    <property type="entry name" value="GAL4"/>
    <property type="match status" value="1"/>
</dbReference>
<dbReference type="EMBL" id="CAINUL010000009">
    <property type="protein sequence ID" value="CAD0111440.1"/>
    <property type="molecule type" value="Genomic_DNA"/>
</dbReference>
<dbReference type="SMART" id="SM00906">
    <property type="entry name" value="Fungal_trans"/>
    <property type="match status" value="1"/>
</dbReference>
<proteinExistence type="inferred from homology"/>
<gene>
    <name evidence="9" type="ORF">AWRI4620_LOCUS5695</name>
</gene>
<dbReference type="PROSITE" id="PS50048">
    <property type="entry name" value="ZN2_CY6_FUNGAL_2"/>
    <property type="match status" value="1"/>
</dbReference>
<dbReference type="InterPro" id="IPR001447">
    <property type="entry name" value="Arylamine_N-AcTrfase"/>
</dbReference>
<feature type="compositionally biased region" description="Polar residues" evidence="7">
    <location>
        <begin position="111"/>
        <end position="120"/>
    </location>
</feature>
<keyword evidence="5" id="KW-0804">Transcription</keyword>
<dbReference type="GO" id="GO:0016407">
    <property type="term" value="F:acetyltransferase activity"/>
    <property type="evidence" value="ECO:0007669"/>
    <property type="project" value="InterPro"/>
</dbReference>
<keyword evidence="6" id="KW-0539">Nucleus</keyword>
<evidence type="ECO:0000256" key="4">
    <source>
        <dbReference type="ARBA" id="ARBA00023125"/>
    </source>
</evidence>
<dbReference type="PANTHER" id="PTHR47424:SF3">
    <property type="entry name" value="REGULATORY PROTEIN GAL4"/>
    <property type="match status" value="1"/>
</dbReference>
<feature type="region of interest" description="Disordered" evidence="7">
    <location>
        <begin position="1"/>
        <end position="23"/>
    </location>
</feature>
<dbReference type="GO" id="GO:0000981">
    <property type="term" value="F:DNA-binding transcription factor activity, RNA polymerase II-specific"/>
    <property type="evidence" value="ECO:0007669"/>
    <property type="project" value="InterPro"/>
</dbReference>
<dbReference type="Gene3D" id="4.10.240.10">
    <property type="entry name" value="Zn(2)-C6 fungal-type DNA-binding domain"/>
    <property type="match status" value="1"/>
</dbReference>
<dbReference type="GO" id="GO:0008270">
    <property type="term" value="F:zinc ion binding"/>
    <property type="evidence" value="ECO:0007669"/>
    <property type="project" value="InterPro"/>
</dbReference>
<sequence length="1105" mass="124365">MSVRSSGEIPNQGQEREPGSAANKRRRIGLACNACRTRKSRCDGQRPSCSSCISLDFDCQYESSESATNVIVRKDYMSDLDHRMANMERTVQRLNDVLKGHLSPCADSRSCDSTRTSHQSAPPLMPIRADPTQTRVTGLEEPQDEDAATNGMAMIFVEEHTSAFFGEASNINFTQLLLRAVAIARHSGTEMPGLKDNFGVVDDASVSNLPHGQLHSTALSTTALDTSITSLPPFPEMNSSLDMYFNTVGVVFPFIHEETTRNTYAECLENGFTRARRTWLGTLNMIFAMANMLDRDNFPSAKKRFEKSEVFYRRAVGLCGELSKHVISLEIVHYLLLVVLYCQGTQRSVQAWNIHGLLTRSAMALGLHSVAAGKVLDPIQEEYRRRTWVVIYCMDKVLSVAFGRPASIPDEQAVNRQPSSRLYRTPSMTETGVDTPGDFLAVSFELYQVMSKSLVKQYSANVECRDNDPDDLIAIQASVEFRKTLRIWAASLPPYLGLCEPQSDILAENTQVNRLRVILTLRYHNLSILIHRPLLGATIGHLFRKDSVAIDSPPYFIQLAMAEARECIRSAESTIDIAYAVITADPTSKNNLGVWYFTLYYVFTASLVISASLLWSQHDSNDIDVTAVNHAKKLLKKAETIFQHLDYENSLILSCWKYIHQLSAMCNYRGTTNTIEGNPEGSSTATEAWPDAPSNPASVTDPFMTMPLGADDIEVYQLFASEMFDPSIFENNAYGGSGTSVWENIIRSFILLHSAQSSAPITEMSEKQLPTILTQLPNDPNRRRYSKEELQNYFTRIDLPQKYLDSPVLSHVELAATKEHGLPLLEALCRHHTCNVPFENLILHYSASKKVTLELSELYNWFVEKRRGGRCMENNSFFGTVLRSIGYQVRNCAGRVSRAMSPFPEVRKTQANTYDGINHMLNLVRFGGEWYVVDVGMGAMGPNVPYPLVDGFSTTSIAPREIRIQHRAISESYGGDAAPKLWCYDVCYDPSHGNDNKWIPTYCFTTTEFLPQDYEVMSWFTSTHGNSFFTRYVTATRMLNDEETEKVVGSVTLFVDTIREQRGSERRVIKECKTEEERIQMLKEIYGVELSEEERKSISAEIRLP</sequence>
<dbReference type="GO" id="GO:0000978">
    <property type="term" value="F:RNA polymerase II cis-regulatory region sequence-specific DNA binding"/>
    <property type="evidence" value="ECO:0007669"/>
    <property type="project" value="TreeGrafter"/>
</dbReference>
<evidence type="ECO:0000313" key="9">
    <source>
        <dbReference type="EMBL" id="CAD0111440.1"/>
    </source>
</evidence>
<keyword evidence="2" id="KW-0479">Metal-binding</keyword>
<protein>
    <recommendedName>
        <fullName evidence="8">Zn(2)-C6 fungal-type domain-containing protein</fullName>
    </recommendedName>
</protein>
<evidence type="ECO:0000256" key="6">
    <source>
        <dbReference type="ARBA" id="ARBA00023242"/>
    </source>
</evidence>
<dbReference type="InterPro" id="IPR053710">
    <property type="entry name" value="Arylamine_NAT_domain_sf"/>
</dbReference>
<accession>A0A9N8KIG6</accession>
<keyword evidence="4" id="KW-0238">DNA-binding</keyword>
<evidence type="ECO:0000259" key="8">
    <source>
        <dbReference type="PROSITE" id="PS50048"/>
    </source>
</evidence>
<feature type="region of interest" description="Disordered" evidence="7">
    <location>
        <begin position="108"/>
        <end position="129"/>
    </location>
</feature>
<dbReference type="GO" id="GO:0006351">
    <property type="term" value="P:DNA-templated transcription"/>
    <property type="evidence" value="ECO:0007669"/>
    <property type="project" value="InterPro"/>
</dbReference>
<dbReference type="Pfam" id="PF04082">
    <property type="entry name" value="Fungal_trans"/>
    <property type="match status" value="1"/>
</dbReference>
<evidence type="ECO:0000256" key="2">
    <source>
        <dbReference type="ARBA" id="ARBA00022723"/>
    </source>
</evidence>